<feature type="signal peptide" evidence="2">
    <location>
        <begin position="1"/>
        <end position="27"/>
    </location>
</feature>
<comment type="caution">
    <text evidence="3">The sequence shown here is derived from an EMBL/GenBank/DDBJ whole genome shotgun (WGS) entry which is preliminary data.</text>
</comment>
<dbReference type="Proteomes" id="UP001601521">
    <property type="component" value="Unassembled WGS sequence"/>
</dbReference>
<keyword evidence="4" id="KW-1185">Reference proteome</keyword>
<feature type="compositionally biased region" description="Polar residues" evidence="1">
    <location>
        <begin position="32"/>
        <end position="42"/>
    </location>
</feature>
<proteinExistence type="predicted"/>
<feature type="compositionally biased region" description="Low complexity" evidence="1">
    <location>
        <begin position="43"/>
        <end position="72"/>
    </location>
</feature>
<feature type="chain" id="PRO_5045812617" description="Secreted protein" evidence="2">
    <location>
        <begin position="28"/>
        <end position="98"/>
    </location>
</feature>
<accession>A0ABW6NH05</accession>
<dbReference type="EMBL" id="JBIALX010000004">
    <property type="protein sequence ID" value="MFF0453787.1"/>
    <property type="molecule type" value="Genomic_DNA"/>
</dbReference>
<reference evidence="3 4" key="1">
    <citation type="submission" date="2024-10" db="EMBL/GenBank/DDBJ databases">
        <title>The Natural Products Discovery Center: Release of the First 8490 Sequenced Strains for Exploring Actinobacteria Biosynthetic Diversity.</title>
        <authorList>
            <person name="Kalkreuter E."/>
            <person name="Kautsar S.A."/>
            <person name="Yang D."/>
            <person name="Bader C.D."/>
            <person name="Teijaro C.N."/>
            <person name="Fluegel L."/>
            <person name="Davis C.M."/>
            <person name="Simpson J.R."/>
            <person name="Lauterbach L."/>
            <person name="Steele A.D."/>
            <person name="Gui C."/>
            <person name="Meng S."/>
            <person name="Li G."/>
            <person name="Viehrig K."/>
            <person name="Ye F."/>
            <person name="Su P."/>
            <person name="Kiefer A.F."/>
            <person name="Nichols A."/>
            <person name="Cepeda A.J."/>
            <person name="Yan W."/>
            <person name="Fan B."/>
            <person name="Jiang Y."/>
            <person name="Adhikari A."/>
            <person name="Zheng C.-J."/>
            <person name="Schuster L."/>
            <person name="Cowan T.M."/>
            <person name="Smanski M.J."/>
            <person name="Chevrette M.G."/>
            <person name="De Carvalho L.P.S."/>
            <person name="Shen B."/>
        </authorList>
    </citation>
    <scope>NUCLEOTIDE SEQUENCE [LARGE SCALE GENOMIC DNA]</scope>
    <source>
        <strain evidence="3 4">NPDC004550</strain>
    </source>
</reference>
<protein>
    <recommendedName>
        <fullName evidence="5">Secreted protein</fullName>
    </recommendedName>
</protein>
<keyword evidence="2" id="KW-0732">Signal</keyword>
<evidence type="ECO:0000313" key="4">
    <source>
        <dbReference type="Proteomes" id="UP001601521"/>
    </source>
</evidence>
<organism evidence="3 4">
    <name type="scientific">Nocardia africana</name>
    <dbReference type="NCBI Taxonomy" id="134964"/>
    <lineage>
        <taxon>Bacteria</taxon>
        <taxon>Bacillati</taxon>
        <taxon>Actinomycetota</taxon>
        <taxon>Actinomycetes</taxon>
        <taxon>Mycobacteriales</taxon>
        <taxon>Nocardiaceae</taxon>
        <taxon>Nocardia</taxon>
    </lineage>
</organism>
<name>A0ABW6NH05_9NOCA</name>
<evidence type="ECO:0000256" key="1">
    <source>
        <dbReference type="SAM" id="MobiDB-lite"/>
    </source>
</evidence>
<sequence length="98" mass="9294">MISRKIFAAATLSAGALFLGPVAMASAAPSADSGTTAPAQLNSGSSDTGSSSGSAGLSSGSATLDSGSSALDEGTSTIDNIITAITGIRDLSQPKSAS</sequence>
<gene>
    <name evidence="3" type="ORF">ACFYTH_10500</name>
</gene>
<evidence type="ECO:0000313" key="3">
    <source>
        <dbReference type="EMBL" id="MFF0453787.1"/>
    </source>
</evidence>
<evidence type="ECO:0000256" key="2">
    <source>
        <dbReference type="SAM" id="SignalP"/>
    </source>
</evidence>
<dbReference type="RefSeq" id="WP_387250634.1">
    <property type="nucleotide sequence ID" value="NZ_JBIALX010000004.1"/>
</dbReference>
<evidence type="ECO:0008006" key="5">
    <source>
        <dbReference type="Google" id="ProtNLM"/>
    </source>
</evidence>
<feature type="region of interest" description="Disordered" evidence="1">
    <location>
        <begin position="27"/>
        <end position="74"/>
    </location>
</feature>